<protein>
    <submittedName>
        <fullName evidence="1">Uncharacterized protein</fullName>
    </submittedName>
</protein>
<proteinExistence type="predicted"/>
<evidence type="ECO:0000313" key="2">
    <source>
        <dbReference type="Proteomes" id="UP000092993"/>
    </source>
</evidence>
<sequence>MIRANRRAHSQPSLPTTEERYQLLRDFIETHHLSFQRAARFAVLHHRKDGIFDYDNMCMVVHLQYRPDSDRNPGMAFRVERSNFCPLASLLQLPECRQFWEAITAGRTAYMESCEADKDGAGVLPILYITRDHLLFSFMRQSRPSLQDAAASPRRRGMLACRAFRRLEKTGTKWKWVPFFDSANSDADDGADIPAVAAAGKTT</sequence>
<dbReference type="OrthoDB" id="2957110at2759"/>
<name>A0A1C7MF97_GRIFR</name>
<reference evidence="1 2" key="1">
    <citation type="submission" date="2016-03" db="EMBL/GenBank/DDBJ databases">
        <title>Whole genome sequencing of Grifola frondosa 9006-11.</title>
        <authorList>
            <person name="Min B."/>
            <person name="Park H."/>
            <person name="Kim J.-G."/>
            <person name="Cho H."/>
            <person name="Oh Y.-L."/>
            <person name="Kong W.-S."/>
            <person name="Choi I.-G."/>
        </authorList>
    </citation>
    <scope>NUCLEOTIDE SEQUENCE [LARGE SCALE GENOMIC DNA]</scope>
    <source>
        <strain evidence="1 2">9006-11</strain>
    </source>
</reference>
<accession>A0A1C7MF97</accession>
<gene>
    <name evidence="1" type="ORF">A0H81_04859</name>
</gene>
<dbReference type="AlphaFoldDB" id="A0A1C7MF97"/>
<dbReference type="EMBL" id="LUGG01000004">
    <property type="protein sequence ID" value="OBZ75109.1"/>
    <property type="molecule type" value="Genomic_DNA"/>
</dbReference>
<organism evidence="1 2">
    <name type="scientific">Grifola frondosa</name>
    <name type="common">Maitake</name>
    <name type="synonym">Polyporus frondosus</name>
    <dbReference type="NCBI Taxonomy" id="5627"/>
    <lineage>
        <taxon>Eukaryota</taxon>
        <taxon>Fungi</taxon>
        <taxon>Dikarya</taxon>
        <taxon>Basidiomycota</taxon>
        <taxon>Agaricomycotina</taxon>
        <taxon>Agaricomycetes</taxon>
        <taxon>Polyporales</taxon>
        <taxon>Grifolaceae</taxon>
        <taxon>Grifola</taxon>
    </lineage>
</organism>
<dbReference type="Proteomes" id="UP000092993">
    <property type="component" value="Unassembled WGS sequence"/>
</dbReference>
<comment type="caution">
    <text evidence="1">The sequence shown here is derived from an EMBL/GenBank/DDBJ whole genome shotgun (WGS) entry which is preliminary data.</text>
</comment>
<evidence type="ECO:0000313" key="1">
    <source>
        <dbReference type="EMBL" id="OBZ75109.1"/>
    </source>
</evidence>
<keyword evidence="2" id="KW-1185">Reference proteome</keyword>